<gene>
    <name evidence="5" type="primary">RIB1_3</name>
    <name evidence="5" type="ORF">BG006_007574</name>
</gene>
<feature type="region of interest" description="Disordered" evidence="3">
    <location>
        <begin position="43"/>
        <end position="64"/>
    </location>
</feature>
<dbReference type="AlphaFoldDB" id="A0A9P5SK02"/>
<dbReference type="Pfam" id="PF00925">
    <property type="entry name" value="GTP_cyclohydro2"/>
    <property type="match status" value="1"/>
</dbReference>
<evidence type="ECO:0000256" key="2">
    <source>
        <dbReference type="ARBA" id="ARBA00022619"/>
    </source>
</evidence>
<proteinExistence type="predicted"/>
<name>A0A9P5SK02_9FUNG</name>
<dbReference type="InterPro" id="IPR032677">
    <property type="entry name" value="GTP_cyclohydro_II"/>
</dbReference>
<dbReference type="PANTHER" id="PTHR21327:SF29">
    <property type="entry name" value="GTP CYCLOHYDROLASE-2"/>
    <property type="match status" value="1"/>
</dbReference>
<evidence type="ECO:0000256" key="1">
    <source>
        <dbReference type="ARBA" id="ARBA00005104"/>
    </source>
</evidence>
<evidence type="ECO:0000256" key="3">
    <source>
        <dbReference type="SAM" id="MobiDB-lite"/>
    </source>
</evidence>
<dbReference type="GO" id="GO:0009231">
    <property type="term" value="P:riboflavin biosynthetic process"/>
    <property type="evidence" value="ECO:0007669"/>
    <property type="project" value="UniProtKB-KW"/>
</dbReference>
<evidence type="ECO:0000259" key="4">
    <source>
        <dbReference type="Pfam" id="PF00925"/>
    </source>
</evidence>
<dbReference type="PANTHER" id="PTHR21327">
    <property type="entry name" value="GTP CYCLOHYDROLASE II-RELATED"/>
    <property type="match status" value="1"/>
</dbReference>
<accession>A0A9P5SK02</accession>
<dbReference type="Gene3D" id="3.40.50.10990">
    <property type="entry name" value="GTP cyclohydrolase II"/>
    <property type="match status" value="1"/>
</dbReference>
<dbReference type="InterPro" id="IPR036144">
    <property type="entry name" value="RibA-like_sf"/>
</dbReference>
<comment type="pathway">
    <text evidence="1">Cofactor biosynthesis; riboflavin biosynthesis.</text>
</comment>
<feature type="region of interest" description="Disordered" evidence="3">
    <location>
        <begin position="210"/>
        <end position="232"/>
    </location>
</feature>
<evidence type="ECO:0000313" key="5">
    <source>
        <dbReference type="EMBL" id="KAF9329333.1"/>
    </source>
</evidence>
<dbReference type="GO" id="GO:0019238">
    <property type="term" value="F:cyclohydrolase activity"/>
    <property type="evidence" value="ECO:0007669"/>
    <property type="project" value="TreeGrafter"/>
</dbReference>
<keyword evidence="6" id="KW-1185">Reference proteome</keyword>
<protein>
    <submittedName>
        <fullName evidence="5">GTP cyclohydrolase II</fullName>
    </submittedName>
</protein>
<evidence type="ECO:0000313" key="6">
    <source>
        <dbReference type="Proteomes" id="UP000696485"/>
    </source>
</evidence>
<feature type="domain" description="GTP cyclohydrolase II" evidence="4">
    <location>
        <begin position="253"/>
        <end position="311"/>
    </location>
</feature>
<organism evidence="5 6">
    <name type="scientific">Podila minutissima</name>
    <dbReference type="NCBI Taxonomy" id="64525"/>
    <lineage>
        <taxon>Eukaryota</taxon>
        <taxon>Fungi</taxon>
        <taxon>Fungi incertae sedis</taxon>
        <taxon>Mucoromycota</taxon>
        <taxon>Mortierellomycotina</taxon>
        <taxon>Mortierellomycetes</taxon>
        <taxon>Mortierellales</taxon>
        <taxon>Mortierellaceae</taxon>
        <taxon>Podila</taxon>
    </lineage>
</organism>
<dbReference type="EMBL" id="JAAAUY010000484">
    <property type="protein sequence ID" value="KAF9329333.1"/>
    <property type="molecule type" value="Genomic_DNA"/>
</dbReference>
<feature type="region of interest" description="Disordered" evidence="3">
    <location>
        <begin position="89"/>
        <end position="108"/>
    </location>
</feature>
<keyword evidence="2" id="KW-0686">Riboflavin biosynthesis</keyword>
<comment type="caution">
    <text evidence="5">The sequence shown here is derived from an EMBL/GenBank/DDBJ whole genome shotgun (WGS) entry which is preliminary data.</text>
</comment>
<reference evidence="5" key="1">
    <citation type="journal article" date="2020" name="Fungal Divers.">
        <title>Resolving the Mortierellaceae phylogeny through synthesis of multi-gene phylogenetics and phylogenomics.</title>
        <authorList>
            <person name="Vandepol N."/>
            <person name="Liber J."/>
            <person name="Desiro A."/>
            <person name="Na H."/>
            <person name="Kennedy M."/>
            <person name="Barry K."/>
            <person name="Grigoriev I.V."/>
            <person name="Miller A.N."/>
            <person name="O'Donnell K."/>
            <person name="Stajich J.E."/>
            <person name="Bonito G."/>
        </authorList>
    </citation>
    <scope>NUCLEOTIDE SEQUENCE</scope>
    <source>
        <strain evidence="5">NVP1</strain>
    </source>
</reference>
<dbReference type="Proteomes" id="UP000696485">
    <property type="component" value="Unassembled WGS sequence"/>
</dbReference>
<dbReference type="SUPFAM" id="SSF142695">
    <property type="entry name" value="RibA-like"/>
    <property type="match status" value="1"/>
</dbReference>
<sequence length="311" mass="33680">MACDISMDEPLVVAPAHHGYIPRNAIDHMNPFFFKAHHHHSHQKHSHSYYPQTTPEATPSTPIPSVDCLQNPVPRRRLSAHQIDQRLSTISNASTSYSTPPATPPLSTLPSTATKTVAATAAAAVASTGPSSSPVAWCTARARIPTPDGSEYFLHMYENRMDKKEHLAFVFGDSIRSRSLDKVQPGETELDRVKRGAYTGRLRGTVSEELEKNRGASTTTTTTLDNAPSTVSGATSTTFTIPLTANLPLATKAPLVRIHSECFTGEIGHSARCDCGEQLDEAIRLMKTEGAGVVVYLRQEGRGIGLAEKLK</sequence>
<feature type="compositionally biased region" description="Polar residues" evidence="3">
    <location>
        <begin position="49"/>
        <end position="60"/>
    </location>
</feature>
<feature type="compositionally biased region" description="Low complexity" evidence="3">
    <location>
        <begin position="93"/>
        <end position="108"/>
    </location>
</feature>